<proteinExistence type="predicted"/>
<protein>
    <submittedName>
        <fullName evidence="2">Uncharacterized protein</fullName>
    </submittedName>
</protein>
<feature type="region of interest" description="Disordered" evidence="1">
    <location>
        <begin position="1"/>
        <end position="33"/>
    </location>
</feature>
<evidence type="ECO:0000256" key="1">
    <source>
        <dbReference type="SAM" id="MobiDB-lite"/>
    </source>
</evidence>
<sequence>MADPKLFPSRSNSSGDHHGASTPGHRPYNPCDDLNTPYNYRTLYDLLTSPEFLLHEESATQRRRAQHQGAIPRCQRTAVSHRCRCHWRGPRRRHHGRQAACQVIRACHMKLRRSISCSLG</sequence>
<accession>A0A6G1E0K6</accession>
<dbReference type="EMBL" id="SPHZ02000005">
    <property type="protein sequence ID" value="KAF0918227.1"/>
    <property type="molecule type" value="Genomic_DNA"/>
</dbReference>
<gene>
    <name evidence="2" type="ORF">E2562_023315</name>
</gene>
<dbReference type="AlphaFoldDB" id="A0A6G1E0K6"/>
<reference evidence="2 3" key="1">
    <citation type="submission" date="2019-11" db="EMBL/GenBank/DDBJ databases">
        <title>Whole genome sequence of Oryza granulata.</title>
        <authorList>
            <person name="Li W."/>
        </authorList>
    </citation>
    <scope>NUCLEOTIDE SEQUENCE [LARGE SCALE GENOMIC DNA]</scope>
    <source>
        <strain evidence="3">cv. Menghai</strain>
        <tissue evidence="2">Leaf</tissue>
    </source>
</reference>
<dbReference type="Proteomes" id="UP000479710">
    <property type="component" value="Unassembled WGS sequence"/>
</dbReference>
<name>A0A6G1E0K6_9ORYZ</name>
<comment type="caution">
    <text evidence="2">The sequence shown here is derived from an EMBL/GenBank/DDBJ whole genome shotgun (WGS) entry which is preliminary data.</text>
</comment>
<keyword evidence="3" id="KW-1185">Reference proteome</keyword>
<evidence type="ECO:0000313" key="2">
    <source>
        <dbReference type="EMBL" id="KAF0918227.1"/>
    </source>
</evidence>
<evidence type="ECO:0000313" key="3">
    <source>
        <dbReference type="Proteomes" id="UP000479710"/>
    </source>
</evidence>
<organism evidence="2 3">
    <name type="scientific">Oryza meyeriana var. granulata</name>
    <dbReference type="NCBI Taxonomy" id="110450"/>
    <lineage>
        <taxon>Eukaryota</taxon>
        <taxon>Viridiplantae</taxon>
        <taxon>Streptophyta</taxon>
        <taxon>Embryophyta</taxon>
        <taxon>Tracheophyta</taxon>
        <taxon>Spermatophyta</taxon>
        <taxon>Magnoliopsida</taxon>
        <taxon>Liliopsida</taxon>
        <taxon>Poales</taxon>
        <taxon>Poaceae</taxon>
        <taxon>BOP clade</taxon>
        <taxon>Oryzoideae</taxon>
        <taxon>Oryzeae</taxon>
        <taxon>Oryzinae</taxon>
        <taxon>Oryza</taxon>
        <taxon>Oryza meyeriana</taxon>
    </lineage>
</organism>
<dbReference type="OrthoDB" id="159299at2759"/>